<evidence type="ECO:0000313" key="1">
    <source>
        <dbReference type="EMBL" id="KAK2034212.1"/>
    </source>
</evidence>
<reference evidence="1" key="1">
    <citation type="submission" date="2021-06" db="EMBL/GenBank/DDBJ databases">
        <title>Comparative genomics, transcriptomics and evolutionary studies reveal genomic signatures of adaptation to plant cell wall in hemibiotrophic fungi.</title>
        <authorList>
            <consortium name="DOE Joint Genome Institute"/>
            <person name="Baroncelli R."/>
            <person name="Diaz J.F."/>
            <person name="Benocci T."/>
            <person name="Peng M."/>
            <person name="Battaglia E."/>
            <person name="Haridas S."/>
            <person name="Andreopoulos W."/>
            <person name="Labutti K."/>
            <person name="Pangilinan J."/>
            <person name="Floch G.L."/>
            <person name="Makela M.R."/>
            <person name="Henrissat B."/>
            <person name="Grigoriev I.V."/>
            <person name="Crouch J.A."/>
            <person name="De Vries R.P."/>
            <person name="Sukno S.A."/>
            <person name="Thon M.R."/>
        </authorList>
    </citation>
    <scope>NUCLEOTIDE SEQUENCE</scope>
    <source>
        <strain evidence="1">MAFF235873</strain>
    </source>
</reference>
<sequence>MASPLAAACAVKHREIADWIRDREGTHRGWCLSSSSDAHLPTWDKISRLHFAKGWFNEEKPQKRRVRAGAAAGRAAPFPHSYRHVRYVQVYGYHVFLRTSAGRYVPMYVCTMSLLSQFACSEGGTYHLDRANYRVLLPIRCHGLSPRGFRRFPLVMSLV</sequence>
<dbReference type="EMBL" id="MU842816">
    <property type="protein sequence ID" value="KAK2034212.1"/>
    <property type="molecule type" value="Genomic_DNA"/>
</dbReference>
<keyword evidence="2" id="KW-1185">Reference proteome</keyword>
<proteinExistence type="predicted"/>
<dbReference type="Proteomes" id="UP001232148">
    <property type="component" value="Unassembled WGS sequence"/>
</dbReference>
<evidence type="ECO:0000313" key="2">
    <source>
        <dbReference type="Proteomes" id="UP001232148"/>
    </source>
</evidence>
<organism evidence="1 2">
    <name type="scientific">Colletotrichum zoysiae</name>
    <dbReference type="NCBI Taxonomy" id="1216348"/>
    <lineage>
        <taxon>Eukaryota</taxon>
        <taxon>Fungi</taxon>
        <taxon>Dikarya</taxon>
        <taxon>Ascomycota</taxon>
        <taxon>Pezizomycotina</taxon>
        <taxon>Sordariomycetes</taxon>
        <taxon>Hypocreomycetidae</taxon>
        <taxon>Glomerellales</taxon>
        <taxon>Glomerellaceae</taxon>
        <taxon>Colletotrichum</taxon>
        <taxon>Colletotrichum graminicola species complex</taxon>
    </lineage>
</organism>
<comment type="caution">
    <text evidence="1">The sequence shown here is derived from an EMBL/GenBank/DDBJ whole genome shotgun (WGS) entry which is preliminary data.</text>
</comment>
<protein>
    <submittedName>
        <fullName evidence="1">Uncharacterized protein</fullName>
    </submittedName>
</protein>
<dbReference type="AlphaFoldDB" id="A0AAD9M6Y7"/>
<gene>
    <name evidence="1" type="ORF">LX32DRAFT_444093</name>
</gene>
<accession>A0AAD9M6Y7</accession>
<name>A0AAD9M6Y7_9PEZI</name>